<dbReference type="InterPro" id="IPR012677">
    <property type="entry name" value="Nucleotide-bd_a/b_plait_sf"/>
</dbReference>
<proteinExistence type="predicted"/>
<evidence type="ECO:0000256" key="9">
    <source>
        <dbReference type="PROSITE-ProRule" id="PRU00322"/>
    </source>
</evidence>
<dbReference type="SUPFAM" id="SSF90209">
    <property type="entry name" value="Ran binding protein zinc finger-like"/>
    <property type="match status" value="1"/>
</dbReference>
<dbReference type="InterPro" id="IPR036443">
    <property type="entry name" value="Znf_RanBP2_sf"/>
</dbReference>
<feature type="region of interest" description="Disordered" evidence="10">
    <location>
        <begin position="520"/>
        <end position="539"/>
    </location>
</feature>
<dbReference type="GO" id="GO:0008270">
    <property type="term" value="F:zinc ion binding"/>
    <property type="evidence" value="ECO:0007669"/>
    <property type="project" value="UniProtKB-KW"/>
</dbReference>
<reference evidence="14 15" key="1">
    <citation type="submission" date="2020-08" db="EMBL/GenBank/DDBJ databases">
        <authorList>
            <person name="Hejnol A."/>
        </authorList>
    </citation>
    <scope>NUCLEOTIDE SEQUENCE [LARGE SCALE GENOMIC DNA]</scope>
</reference>
<evidence type="ECO:0000256" key="6">
    <source>
        <dbReference type="ARBA" id="ARBA00022884"/>
    </source>
</evidence>
<keyword evidence="2" id="KW-0479">Metal-binding</keyword>
<feature type="region of interest" description="Disordered" evidence="10">
    <location>
        <begin position="1"/>
        <end position="104"/>
    </location>
</feature>
<dbReference type="PROSITE" id="PS01358">
    <property type="entry name" value="ZF_RANBP2_1"/>
    <property type="match status" value="1"/>
</dbReference>
<keyword evidence="6 8" id="KW-0694">RNA-binding</keyword>
<sequence>MQKLQSYAQVPSKGSRDKRDDDRYQRNKEDIFERREISISRNEMSHDRVRDERDRDRERYEDRKDRSYYSRRDRDRSPHRDEKYSKDERKRHRDRSRERDNDRDFERDYEQRTRYYEGGERWISDMPTNTILLKNLPFHITEHKLQTELFALSIPIKDVRLMKRKDTGASRGFAFVEFDCNEEAQAWMETQQGVLWLEDYEVSMHFSAPRESVRPPDCVPSDIRTDWSCFKCGVHNFKKRDFCFRCNISREESDRLRDGGDGYDQMGVNPCNTLLFRGLDALTTEEKLCDALHEVAACQIANVSVIRDTLTSVSKGFAFVELSSVAESKAMLEYLRDKPLEIDGKVVMAHFAKNTFSTTMATLNRTSVSFPSAAAVCSSRKLDVTYDRSTGLFTDHRSGQTYDYATYFKMQEEGKSTNAAAAVAQAAIQQAQQAKLDRRTKLEKVTEQKSESYVSPPTGDGLTSYSIPDISTYTYDEKSGYYYDPATGLYYDSNSQYYFNSYTQAWLYWDATRMTYLPASSASQSSSQIPKQNNTKKEKVKVANKIAKDMEKWAKKMNQTKDAEKEAKAHAASTNRLESATSDIGASFLDKVVSEEETQVASPNGSSSTPSNTNLVAQYGGDSDSGDEQGELTACKEEQLTDWSKLACLLCKRQFNSKEILQKHNAISDLHKKNLEEWRLRNSAPKYRDRAAERRQKYGQPEPPKPNRGGRFERFEPESTSVPYEQPTADGINNDNIGSKLLQKMGWSEGRGLGRKGQGIQTPIKAEMRQSQAGLGARGAAVSVEPGDSYRDTVKKAMYARYHQLDS</sequence>
<feature type="region of interest" description="Disordered" evidence="10">
    <location>
        <begin position="595"/>
        <end position="629"/>
    </location>
</feature>
<feature type="compositionally biased region" description="Low complexity" evidence="10">
    <location>
        <begin position="602"/>
        <end position="614"/>
    </location>
</feature>
<organism evidence="14 15">
    <name type="scientific">Dimorphilus gyrociliatus</name>
    <dbReference type="NCBI Taxonomy" id="2664684"/>
    <lineage>
        <taxon>Eukaryota</taxon>
        <taxon>Metazoa</taxon>
        <taxon>Spiralia</taxon>
        <taxon>Lophotrochozoa</taxon>
        <taxon>Annelida</taxon>
        <taxon>Polychaeta</taxon>
        <taxon>Polychaeta incertae sedis</taxon>
        <taxon>Dinophilidae</taxon>
        <taxon>Dimorphilus</taxon>
    </lineage>
</organism>
<dbReference type="CDD" id="cd16162">
    <property type="entry name" value="OCRE_RBM5_like"/>
    <property type="match status" value="1"/>
</dbReference>
<dbReference type="PROSITE" id="PS50102">
    <property type="entry name" value="RRM"/>
    <property type="match status" value="2"/>
</dbReference>
<dbReference type="InterPro" id="IPR000504">
    <property type="entry name" value="RRM_dom"/>
</dbReference>
<keyword evidence="5" id="KW-0862">Zinc</keyword>
<evidence type="ECO:0000313" key="14">
    <source>
        <dbReference type="EMBL" id="CAD5119080.1"/>
    </source>
</evidence>
<evidence type="ECO:0000256" key="1">
    <source>
        <dbReference type="ARBA" id="ARBA00004123"/>
    </source>
</evidence>
<feature type="region of interest" description="Disordered" evidence="10">
    <location>
        <begin position="686"/>
        <end position="735"/>
    </location>
</feature>
<dbReference type="InterPro" id="IPR001876">
    <property type="entry name" value="Znf_RanBP2"/>
</dbReference>
<dbReference type="Gene3D" id="3.30.70.330">
    <property type="match status" value="2"/>
</dbReference>
<dbReference type="Gene3D" id="4.10.1060.10">
    <property type="entry name" value="Zinc finger, RanBP2-type"/>
    <property type="match status" value="1"/>
</dbReference>
<dbReference type="CDD" id="cd12313">
    <property type="entry name" value="RRM1_RRM2_RBM5_like"/>
    <property type="match status" value="1"/>
</dbReference>
<dbReference type="Proteomes" id="UP000549394">
    <property type="component" value="Unassembled WGS sequence"/>
</dbReference>
<comment type="subcellular location">
    <subcellularLocation>
        <location evidence="1">Nucleus</location>
    </subcellularLocation>
</comment>
<evidence type="ECO:0000256" key="3">
    <source>
        <dbReference type="ARBA" id="ARBA00022737"/>
    </source>
</evidence>
<feature type="region of interest" description="Disordered" evidence="10">
    <location>
        <begin position="557"/>
        <end position="578"/>
    </location>
</feature>
<dbReference type="PROSITE" id="PS50174">
    <property type="entry name" value="G_PATCH"/>
    <property type="match status" value="1"/>
</dbReference>
<dbReference type="SUPFAM" id="SSF54928">
    <property type="entry name" value="RNA-binding domain, RBD"/>
    <property type="match status" value="2"/>
</dbReference>
<dbReference type="SMART" id="SM00443">
    <property type="entry name" value="G_patch"/>
    <property type="match status" value="1"/>
</dbReference>
<evidence type="ECO:0000256" key="7">
    <source>
        <dbReference type="ARBA" id="ARBA00023242"/>
    </source>
</evidence>
<dbReference type="AlphaFoldDB" id="A0A7I8VS34"/>
<dbReference type="GO" id="GO:0000398">
    <property type="term" value="P:mRNA splicing, via spliceosome"/>
    <property type="evidence" value="ECO:0007669"/>
    <property type="project" value="TreeGrafter"/>
</dbReference>
<feature type="compositionally biased region" description="Basic and acidic residues" evidence="10">
    <location>
        <begin position="14"/>
        <end position="88"/>
    </location>
</feature>
<feature type="domain" description="RRM" evidence="11">
    <location>
        <begin position="272"/>
        <end position="354"/>
    </location>
</feature>
<dbReference type="PANTHER" id="PTHR13948:SF3">
    <property type="entry name" value="FI21118P1"/>
    <property type="match status" value="1"/>
</dbReference>
<dbReference type="SMART" id="SM00360">
    <property type="entry name" value="RRM"/>
    <property type="match status" value="2"/>
</dbReference>
<evidence type="ECO:0000256" key="5">
    <source>
        <dbReference type="ARBA" id="ARBA00022833"/>
    </source>
</evidence>
<protein>
    <submittedName>
        <fullName evidence="14">DgyrCDS7725</fullName>
    </submittedName>
</protein>
<feature type="compositionally biased region" description="Basic and acidic residues" evidence="10">
    <location>
        <begin position="557"/>
        <end position="569"/>
    </location>
</feature>
<keyword evidence="15" id="KW-1185">Reference proteome</keyword>
<keyword evidence="4 9" id="KW-0863">Zinc-finger</keyword>
<feature type="compositionally biased region" description="Basic and acidic residues" evidence="10">
    <location>
        <begin position="686"/>
        <end position="696"/>
    </location>
</feature>
<dbReference type="OrthoDB" id="29221at2759"/>
<dbReference type="InterPro" id="IPR035979">
    <property type="entry name" value="RBD_domain_sf"/>
</dbReference>
<dbReference type="SMART" id="SM00547">
    <property type="entry name" value="ZnF_RBZ"/>
    <property type="match status" value="1"/>
</dbReference>
<evidence type="ECO:0000259" key="13">
    <source>
        <dbReference type="PROSITE" id="PS50199"/>
    </source>
</evidence>
<evidence type="ECO:0000256" key="2">
    <source>
        <dbReference type="ARBA" id="ARBA00022723"/>
    </source>
</evidence>
<name>A0A7I8VS34_9ANNE</name>
<dbReference type="InterPro" id="IPR041591">
    <property type="entry name" value="OCRE"/>
</dbReference>
<dbReference type="PANTHER" id="PTHR13948">
    <property type="entry name" value="RNA-BINDING PROTEIN"/>
    <property type="match status" value="1"/>
</dbReference>
<dbReference type="InterPro" id="IPR000467">
    <property type="entry name" value="G_patch_dom"/>
</dbReference>
<keyword evidence="3" id="KW-0677">Repeat</keyword>
<dbReference type="Pfam" id="PF00076">
    <property type="entry name" value="RRM_1"/>
    <property type="match status" value="1"/>
</dbReference>
<accession>A0A7I8VS34</accession>
<dbReference type="GO" id="GO:0003723">
    <property type="term" value="F:RNA binding"/>
    <property type="evidence" value="ECO:0007669"/>
    <property type="project" value="UniProtKB-UniRule"/>
</dbReference>
<evidence type="ECO:0000259" key="12">
    <source>
        <dbReference type="PROSITE" id="PS50174"/>
    </source>
</evidence>
<evidence type="ECO:0000256" key="8">
    <source>
        <dbReference type="PROSITE-ProRule" id="PRU00176"/>
    </source>
</evidence>
<dbReference type="Pfam" id="PF01585">
    <property type="entry name" value="G-patch"/>
    <property type="match status" value="1"/>
</dbReference>
<evidence type="ECO:0000256" key="10">
    <source>
        <dbReference type="SAM" id="MobiDB-lite"/>
    </source>
</evidence>
<evidence type="ECO:0000313" key="15">
    <source>
        <dbReference type="Proteomes" id="UP000549394"/>
    </source>
</evidence>
<evidence type="ECO:0000256" key="4">
    <source>
        <dbReference type="ARBA" id="ARBA00022771"/>
    </source>
</evidence>
<dbReference type="PROSITE" id="PS50199">
    <property type="entry name" value="ZF_RANBP2_2"/>
    <property type="match status" value="1"/>
</dbReference>
<dbReference type="GO" id="GO:0005634">
    <property type="term" value="C:nucleus"/>
    <property type="evidence" value="ECO:0007669"/>
    <property type="project" value="UniProtKB-SubCell"/>
</dbReference>
<gene>
    <name evidence="14" type="ORF">DGYR_LOCUS7369</name>
</gene>
<feature type="domain" description="RRM" evidence="11">
    <location>
        <begin position="129"/>
        <end position="209"/>
    </location>
</feature>
<dbReference type="Pfam" id="PF17780">
    <property type="entry name" value="OCRE"/>
    <property type="match status" value="1"/>
</dbReference>
<evidence type="ECO:0000259" key="11">
    <source>
        <dbReference type="PROSITE" id="PS50102"/>
    </source>
</evidence>
<dbReference type="EMBL" id="CAJFCJ010000009">
    <property type="protein sequence ID" value="CAD5119080.1"/>
    <property type="molecule type" value="Genomic_DNA"/>
</dbReference>
<keyword evidence="7" id="KW-0539">Nucleus</keyword>
<feature type="domain" description="G-patch" evidence="12">
    <location>
        <begin position="734"/>
        <end position="780"/>
    </location>
</feature>
<feature type="domain" description="RanBP2-type" evidence="13">
    <location>
        <begin position="220"/>
        <end position="252"/>
    </location>
</feature>
<feature type="compositionally biased region" description="Basic and acidic residues" evidence="10">
    <location>
        <begin position="95"/>
        <end position="104"/>
    </location>
</feature>
<comment type="caution">
    <text evidence="14">The sequence shown here is derived from an EMBL/GenBank/DDBJ whole genome shotgun (WGS) entry which is preliminary data.</text>
</comment>